<proteinExistence type="predicted"/>
<dbReference type="EMBL" id="BART01013842">
    <property type="protein sequence ID" value="GAG81786.1"/>
    <property type="molecule type" value="Genomic_DNA"/>
</dbReference>
<evidence type="ECO:0000313" key="1">
    <source>
        <dbReference type="EMBL" id="GAG81786.1"/>
    </source>
</evidence>
<feature type="non-terminal residue" evidence="1">
    <location>
        <position position="1"/>
    </location>
</feature>
<protein>
    <submittedName>
        <fullName evidence="1">Uncharacterized protein</fullName>
    </submittedName>
</protein>
<accession>X1CBX6</accession>
<reference evidence="1" key="1">
    <citation type="journal article" date="2014" name="Front. Microbiol.">
        <title>High frequency of phylogenetically diverse reductive dehalogenase-homologous genes in deep subseafloor sedimentary metagenomes.</title>
        <authorList>
            <person name="Kawai M."/>
            <person name="Futagami T."/>
            <person name="Toyoda A."/>
            <person name="Takaki Y."/>
            <person name="Nishi S."/>
            <person name="Hori S."/>
            <person name="Arai W."/>
            <person name="Tsubouchi T."/>
            <person name="Morono Y."/>
            <person name="Uchiyama I."/>
            <person name="Ito T."/>
            <person name="Fujiyama A."/>
            <person name="Inagaki F."/>
            <person name="Takami H."/>
        </authorList>
    </citation>
    <scope>NUCLEOTIDE SEQUENCE</scope>
    <source>
        <strain evidence="1">Expedition CK06-06</strain>
    </source>
</reference>
<comment type="caution">
    <text evidence="1">The sequence shown here is derived from an EMBL/GenBank/DDBJ whole genome shotgun (WGS) entry which is preliminary data.</text>
</comment>
<sequence>KLIEKLSILSWRVEELEKSCEAGKEVSGPSDKEK</sequence>
<gene>
    <name evidence="1" type="ORF">S01H4_28043</name>
</gene>
<organism evidence="1">
    <name type="scientific">marine sediment metagenome</name>
    <dbReference type="NCBI Taxonomy" id="412755"/>
    <lineage>
        <taxon>unclassified sequences</taxon>
        <taxon>metagenomes</taxon>
        <taxon>ecological metagenomes</taxon>
    </lineage>
</organism>
<dbReference type="AlphaFoldDB" id="X1CBX6"/>
<name>X1CBX6_9ZZZZ</name>